<dbReference type="PANTHER" id="PTHR11811">
    <property type="entry name" value="6-PHOSPHOGLUCONATE DEHYDROGENASE"/>
    <property type="match status" value="1"/>
</dbReference>
<dbReference type="InterPro" id="IPR013328">
    <property type="entry name" value="6PGD_dom2"/>
</dbReference>
<protein>
    <recommendedName>
        <fullName evidence="6">6-phosphogluconate dehydrogenase, decarboxylating</fullName>
        <ecNumber evidence="6">1.1.1.44</ecNumber>
    </recommendedName>
</protein>
<dbReference type="Gene3D" id="1.20.5.320">
    <property type="entry name" value="6-Phosphogluconate Dehydrogenase, domain 3"/>
    <property type="match status" value="1"/>
</dbReference>
<comment type="caution">
    <text evidence="8">The sequence shown here is derived from an EMBL/GenBank/DDBJ whole genome shotgun (WGS) entry which is preliminary data.</text>
</comment>
<dbReference type="Pfam" id="PF00393">
    <property type="entry name" value="6PGD"/>
    <property type="match status" value="2"/>
</dbReference>
<evidence type="ECO:0000256" key="3">
    <source>
        <dbReference type="ARBA" id="ARBA00023002"/>
    </source>
</evidence>
<evidence type="ECO:0000256" key="6">
    <source>
        <dbReference type="PIRNR" id="PIRNR000109"/>
    </source>
</evidence>
<dbReference type="InterPro" id="IPR006113">
    <property type="entry name" value="6PGDH_Gnd/GntZ"/>
</dbReference>
<reference evidence="8" key="1">
    <citation type="submission" date="2022-03" db="EMBL/GenBank/DDBJ databases">
        <title>Draft genome sequence of Aduncisulcus paluster, a free-living microaerophilic Fornicata.</title>
        <authorList>
            <person name="Yuyama I."/>
            <person name="Kume K."/>
            <person name="Tamura T."/>
            <person name="Inagaki Y."/>
            <person name="Hashimoto T."/>
        </authorList>
    </citation>
    <scope>NUCLEOTIDE SEQUENCE</scope>
    <source>
        <strain evidence="8">NY0171</strain>
    </source>
</reference>
<keyword evidence="6" id="KW-0521">NADP</keyword>
<sequence>MVTSVGVIGLGVMGSALARNLARKGYNVTVYNRTHSKTDNFLRRYSHEGKFTKATSIKDVLCKLPTNKVVFLMLSAGAAVDLVSDELVLEVHKRLEGDNLAIIDGGNSFYKDTMARSEKYAEKGVEFIGLGISGGKDGALNGPSLMFGGSDRAWQWTHEILEKAAARDYHGRPCVSRLGPNGAGHFVKMVHNGIEYAIMGMIAEVFNLLRSVVGDRGLAVASDSLVEHQDLGGYLLELMRHVVRKRELGTGHPLVVDRIRDVAGHKGTGLWTCQAALELGYPVPSIQAAFEERAMSARTATRCTFSKALTISGMRNKPQAEGLMNRTYGALAIAIRQAFSQGLSLIFAASKKYSWDIDIKQCTRVWQGGCIIRMPLLREFEETEDTYGSAPDTTLTFTHQESYVKPKSGFTRTTIESTLSLPLEECEGETWWASSPRFRKIAFDKVRMLQLQDLVYNFMQAGIPCHVLSSTMNYITQMCKERMESISFIQAMRDGFGSHGFERIDQDGSYTLEWAIHAE</sequence>
<dbReference type="PIRSF" id="PIRSF000109">
    <property type="entry name" value="6PGD"/>
    <property type="match status" value="1"/>
</dbReference>
<comment type="pathway">
    <text evidence="1 6">Carbohydrate degradation; pentose phosphate pathway; D-ribulose 5-phosphate from D-glucose 6-phosphate (oxidative stage): step 3/3.</text>
</comment>
<dbReference type="Gene3D" id="3.40.50.720">
    <property type="entry name" value="NAD(P)-binding Rossmann-like Domain"/>
    <property type="match status" value="1"/>
</dbReference>
<name>A0ABQ5KQC8_9EUKA</name>
<dbReference type="NCBIfam" id="NF006765">
    <property type="entry name" value="PRK09287.1"/>
    <property type="match status" value="1"/>
</dbReference>
<dbReference type="InterPro" id="IPR006114">
    <property type="entry name" value="6PGDH_C"/>
</dbReference>
<keyword evidence="9" id="KW-1185">Reference proteome</keyword>
<dbReference type="InterPro" id="IPR008927">
    <property type="entry name" value="6-PGluconate_DH-like_C_sf"/>
</dbReference>
<dbReference type="PRINTS" id="PR00076">
    <property type="entry name" value="6PGDHDRGNASE"/>
</dbReference>
<evidence type="ECO:0000256" key="5">
    <source>
        <dbReference type="ARBA" id="ARBA00023126"/>
    </source>
</evidence>
<evidence type="ECO:0000256" key="2">
    <source>
        <dbReference type="ARBA" id="ARBA00008419"/>
    </source>
</evidence>
<comment type="subunit">
    <text evidence="6">Homodimer.</text>
</comment>
<comment type="catalytic activity">
    <reaction evidence="6">
        <text>6-phospho-D-gluconate + NADP(+) = D-ribulose 5-phosphate + CO2 + NADPH</text>
        <dbReference type="Rhea" id="RHEA:10116"/>
        <dbReference type="ChEBI" id="CHEBI:16526"/>
        <dbReference type="ChEBI" id="CHEBI:57783"/>
        <dbReference type="ChEBI" id="CHEBI:58121"/>
        <dbReference type="ChEBI" id="CHEBI:58349"/>
        <dbReference type="ChEBI" id="CHEBI:58759"/>
        <dbReference type="EC" id="1.1.1.44"/>
    </reaction>
</comment>
<comment type="function">
    <text evidence="6">Catalyzes the oxidative decarboxylation of 6-phosphogluconate to ribulose 5-phosphate and CO(2), with concomitant reduction of NADP to NADPH.</text>
</comment>
<dbReference type="Gene3D" id="1.10.1040.10">
    <property type="entry name" value="N-(1-d-carboxylethyl)-l-norvaline Dehydrogenase, domain 2"/>
    <property type="match status" value="1"/>
</dbReference>
<dbReference type="SUPFAM" id="SSF51735">
    <property type="entry name" value="NAD(P)-binding Rossmann-fold domains"/>
    <property type="match status" value="1"/>
</dbReference>
<gene>
    <name evidence="8" type="ORF">ADUPG1_007999</name>
</gene>
<dbReference type="InterPro" id="IPR006183">
    <property type="entry name" value="Pgluconate_DH"/>
</dbReference>
<evidence type="ECO:0000259" key="7">
    <source>
        <dbReference type="SMART" id="SM01350"/>
    </source>
</evidence>
<evidence type="ECO:0000256" key="4">
    <source>
        <dbReference type="ARBA" id="ARBA00023064"/>
    </source>
</evidence>
<evidence type="ECO:0000256" key="1">
    <source>
        <dbReference type="ARBA" id="ARBA00004874"/>
    </source>
</evidence>
<dbReference type="InterPro" id="IPR006115">
    <property type="entry name" value="6PGDH_NADP-bd"/>
</dbReference>
<comment type="similarity">
    <text evidence="2 6">Belongs to the 6-phosphogluconate dehydrogenase family.</text>
</comment>
<dbReference type="EC" id="1.1.1.44" evidence="6"/>
<keyword evidence="3 6" id="KW-0560">Oxidoreductase</keyword>
<evidence type="ECO:0000313" key="9">
    <source>
        <dbReference type="Proteomes" id="UP001057375"/>
    </source>
</evidence>
<proteinExistence type="inferred from homology"/>
<accession>A0ABQ5KQC8</accession>
<dbReference type="InterPro" id="IPR036291">
    <property type="entry name" value="NAD(P)-bd_dom_sf"/>
</dbReference>
<dbReference type="SMART" id="SM01350">
    <property type="entry name" value="6PGD"/>
    <property type="match status" value="1"/>
</dbReference>
<keyword evidence="5 6" id="KW-0570">Pentose shunt</keyword>
<dbReference type="Pfam" id="PF03446">
    <property type="entry name" value="NAD_binding_2"/>
    <property type="match status" value="1"/>
</dbReference>
<dbReference type="SUPFAM" id="SSF48179">
    <property type="entry name" value="6-phosphogluconate dehydrogenase C-terminal domain-like"/>
    <property type="match status" value="2"/>
</dbReference>
<dbReference type="Proteomes" id="UP001057375">
    <property type="component" value="Unassembled WGS sequence"/>
</dbReference>
<dbReference type="EMBL" id="BQXS01010851">
    <property type="protein sequence ID" value="GKT34692.1"/>
    <property type="molecule type" value="Genomic_DNA"/>
</dbReference>
<organism evidence="8 9">
    <name type="scientific">Aduncisulcus paluster</name>
    <dbReference type="NCBI Taxonomy" id="2918883"/>
    <lineage>
        <taxon>Eukaryota</taxon>
        <taxon>Metamonada</taxon>
        <taxon>Carpediemonas-like organisms</taxon>
        <taxon>Aduncisulcus</taxon>
    </lineage>
</organism>
<keyword evidence="4" id="KW-0311">Gluconate utilization</keyword>
<evidence type="ECO:0000313" key="8">
    <source>
        <dbReference type="EMBL" id="GKT34692.1"/>
    </source>
</evidence>
<feature type="domain" description="6-phosphogluconate dehydrogenase C-terminal" evidence="7">
    <location>
        <begin position="184"/>
        <end position="515"/>
    </location>
</feature>